<accession>A0A1B6NQN6</accession>
<dbReference type="AlphaFoldDB" id="A0A1B6NQN6"/>
<sequence>QGLLNKHNVMTMRLNRHIENLIGRVDY</sequence>
<comment type="caution">
    <text evidence="1">The sequence shown here is derived from an EMBL/GenBank/DDBJ whole genome shotgun (WGS) entry which is preliminary data.</text>
</comment>
<dbReference type="EMBL" id="AYSL01001862">
    <property type="protein sequence ID" value="KTF05322.1"/>
    <property type="molecule type" value="Genomic_DNA"/>
</dbReference>
<gene>
    <name evidence="1" type="ORF">MGSAQ_003182</name>
</gene>
<proteinExistence type="predicted"/>
<name>A0A1B6NQN6_9ZZZZ</name>
<organism evidence="1">
    <name type="scientific">marine sediment metagenome</name>
    <dbReference type="NCBI Taxonomy" id="412755"/>
    <lineage>
        <taxon>unclassified sequences</taxon>
        <taxon>metagenomes</taxon>
        <taxon>ecological metagenomes</taxon>
    </lineage>
</organism>
<evidence type="ECO:0000313" key="1">
    <source>
        <dbReference type="EMBL" id="KTF05322.1"/>
    </source>
</evidence>
<feature type="non-terminal residue" evidence="1">
    <location>
        <position position="1"/>
    </location>
</feature>
<protein>
    <submittedName>
        <fullName evidence="1">Uncharacterized protein</fullName>
    </submittedName>
</protein>
<reference evidence="1" key="1">
    <citation type="submission" date="2013-11" db="EMBL/GenBank/DDBJ databases">
        <title>Microbial diversity, functional groups and degradation webs in Northern and Southern Mediterranean and Red Sea marine crude oil polluted sites.</title>
        <authorList>
            <person name="Daffonchio D."/>
            <person name="Mapelli F."/>
            <person name="Ferrer M."/>
            <person name="Richter M."/>
            <person name="Cherif A."/>
            <person name="Malkawi H.I."/>
            <person name="Yakimov M.M."/>
            <person name="Abdel-Fattah Y.R."/>
            <person name="Blaghen M."/>
            <person name="Golyshin P.N."/>
            <person name="Kalogerakis N."/>
            <person name="Boon N."/>
            <person name="Magagnini M."/>
            <person name="Fava F."/>
        </authorList>
    </citation>
    <scope>NUCLEOTIDE SEQUENCE</scope>
</reference>